<protein>
    <recommendedName>
        <fullName evidence="7">Deacetylase sirtuin-type domain-containing protein</fullName>
    </recommendedName>
</protein>
<dbReference type="InterPro" id="IPR026590">
    <property type="entry name" value="Ssirtuin_cat_dom"/>
</dbReference>
<sequence>MSVSAGIPDFRTPGTGLYDNLEKYELPFPEAIFQLDFFQRNPRPFYTLCREMWPGQYRPTRAHHFLRLLDQKGLLRRCYTQNIDSLETLAGLPEEKLVAAHGNFDGATCVRTGKAVLVEELRQAVMAGEEACDALCEKHGGLVKPNIVFFGENLPGRFFRLMSQDFAECDLLLVMGTSLQVNPFSSLPREVGLYVPRLLVNRERAGEESSADGSGIFSFAVGSRTPGFEFDEPNLKD</sequence>
<accession>A0A813K476</accession>
<feature type="domain" description="Deacetylase sirtuin-type" evidence="7">
    <location>
        <begin position="1"/>
        <end position="237"/>
    </location>
</feature>
<keyword evidence="2" id="KW-0808">Transferase</keyword>
<dbReference type="InterPro" id="IPR050134">
    <property type="entry name" value="NAD-dep_sirtuin_deacylases"/>
</dbReference>
<dbReference type="GO" id="GO:0046872">
    <property type="term" value="F:metal ion binding"/>
    <property type="evidence" value="ECO:0007669"/>
    <property type="project" value="UniProtKB-KW"/>
</dbReference>
<dbReference type="InterPro" id="IPR003000">
    <property type="entry name" value="Sirtuin"/>
</dbReference>
<evidence type="ECO:0000313" key="8">
    <source>
        <dbReference type="EMBL" id="CAE8696539.1"/>
    </source>
</evidence>
<organism evidence="8 9">
    <name type="scientific">Polarella glacialis</name>
    <name type="common">Dinoflagellate</name>
    <dbReference type="NCBI Taxonomy" id="89957"/>
    <lineage>
        <taxon>Eukaryota</taxon>
        <taxon>Sar</taxon>
        <taxon>Alveolata</taxon>
        <taxon>Dinophyceae</taxon>
        <taxon>Suessiales</taxon>
        <taxon>Suessiaceae</taxon>
        <taxon>Polarella</taxon>
    </lineage>
</organism>
<evidence type="ECO:0000313" key="9">
    <source>
        <dbReference type="Proteomes" id="UP000626109"/>
    </source>
</evidence>
<dbReference type="Pfam" id="PF02146">
    <property type="entry name" value="SIR2"/>
    <property type="match status" value="1"/>
</dbReference>
<keyword evidence="4" id="KW-0862">Zinc</keyword>
<gene>
    <name evidence="8" type="ORF">PGLA2088_LOCUS29872</name>
</gene>
<keyword evidence="3" id="KW-0479">Metal-binding</keyword>
<evidence type="ECO:0000256" key="4">
    <source>
        <dbReference type="ARBA" id="ARBA00022833"/>
    </source>
</evidence>
<name>A0A813K476_POLGL</name>
<dbReference type="GO" id="GO:0070403">
    <property type="term" value="F:NAD+ binding"/>
    <property type="evidence" value="ECO:0007669"/>
    <property type="project" value="InterPro"/>
</dbReference>
<evidence type="ECO:0000256" key="6">
    <source>
        <dbReference type="PROSITE-ProRule" id="PRU00236"/>
    </source>
</evidence>
<dbReference type="SUPFAM" id="SSF52467">
    <property type="entry name" value="DHS-like NAD/FAD-binding domain"/>
    <property type="match status" value="1"/>
</dbReference>
<evidence type="ECO:0000256" key="2">
    <source>
        <dbReference type="ARBA" id="ARBA00022679"/>
    </source>
</evidence>
<dbReference type="PANTHER" id="PTHR11085">
    <property type="entry name" value="NAD-DEPENDENT PROTEIN DEACYLASE SIRTUIN-5, MITOCHONDRIAL-RELATED"/>
    <property type="match status" value="1"/>
</dbReference>
<dbReference type="PANTHER" id="PTHR11085:SF6">
    <property type="entry name" value="NAD-DEPENDENT PROTEIN DEACETYLASE SIRTUIN-2"/>
    <property type="match status" value="1"/>
</dbReference>
<evidence type="ECO:0000256" key="3">
    <source>
        <dbReference type="ARBA" id="ARBA00022723"/>
    </source>
</evidence>
<dbReference type="AlphaFoldDB" id="A0A813K476"/>
<dbReference type="EMBL" id="CAJNNW010028526">
    <property type="protein sequence ID" value="CAE8696539.1"/>
    <property type="molecule type" value="Genomic_DNA"/>
</dbReference>
<comment type="caution">
    <text evidence="6">Lacks conserved residue(s) required for the propagation of feature annotation.</text>
</comment>
<dbReference type="Gene3D" id="3.40.50.1220">
    <property type="entry name" value="TPP-binding domain"/>
    <property type="match status" value="1"/>
</dbReference>
<comment type="cofactor">
    <cofactor evidence="1">
        <name>Zn(2+)</name>
        <dbReference type="ChEBI" id="CHEBI:29105"/>
    </cofactor>
</comment>
<dbReference type="GO" id="GO:0005634">
    <property type="term" value="C:nucleus"/>
    <property type="evidence" value="ECO:0007669"/>
    <property type="project" value="TreeGrafter"/>
</dbReference>
<evidence type="ECO:0000256" key="5">
    <source>
        <dbReference type="ARBA" id="ARBA00023027"/>
    </source>
</evidence>
<comment type="caution">
    <text evidence="8">The sequence shown here is derived from an EMBL/GenBank/DDBJ whole genome shotgun (WGS) entry which is preliminary data.</text>
</comment>
<keyword evidence="5" id="KW-0520">NAD</keyword>
<dbReference type="Gene3D" id="3.30.1600.10">
    <property type="entry name" value="SIR2/SIRT2 'Small Domain"/>
    <property type="match status" value="1"/>
</dbReference>
<feature type="non-terminal residue" evidence="8">
    <location>
        <position position="1"/>
    </location>
</feature>
<reference evidence="8" key="1">
    <citation type="submission" date="2021-02" db="EMBL/GenBank/DDBJ databases">
        <authorList>
            <person name="Dougan E. K."/>
            <person name="Rhodes N."/>
            <person name="Thang M."/>
            <person name="Chan C."/>
        </authorList>
    </citation>
    <scope>NUCLEOTIDE SEQUENCE</scope>
</reference>
<dbReference type="InterPro" id="IPR029035">
    <property type="entry name" value="DHS-like_NAD/FAD-binding_dom"/>
</dbReference>
<evidence type="ECO:0000256" key="1">
    <source>
        <dbReference type="ARBA" id="ARBA00001947"/>
    </source>
</evidence>
<proteinExistence type="predicted"/>
<evidence type="ECO:0000259" key="7">
    <source>
        <dbReference type="PROSITE" id="PS50305"/>
    </source>
</evidence>
<dbReference type="PROSITE" id="PS50305">
    <property type="entry name" value="SIRTUIN"/>
    <property type="match status" value="1"/>
</dbReference>
<dbReference type="InterPro" id="IPR026591">
    <property type="entry name" value="Sirtuin_cat_small_dom_sf"/>
</dbReference>
<dbReference type="GO" id="GO:0017136">
    <property type="term" value="F:histone deacetylase activity, NAD-dependent"/>
    <property type="evidence" value="ECO:0007669"/>
    <property type="project" value="TreeGrafter"/>
</dbReference>
<dbReference type="Proteomes" id="UP000626109">
    <property type="component" value="Unassembled WGS sequence"/>
</dbReference>